<gene>
    <name evidence="3" type="ORF">J0X19_22095</name>
</gene>
<name>A0A939F3E9_9BACT</name>
<dbReference type="Pfam" id="PF01833">
    <property type="entry name" value="TIG"/>
    <property type="match status" value="1"/>
</dbReference>
<dbReference type="InterPro" id="IPR014756">
    <property type="entry name" value="Ig_E-set"/>
</dbReference>
<dbReference type="RefSeq" id="WP_206986583.1">
    <property type="nucleotide sequence ID" value="NZ_JAFLQZ010000021.1"/>
</dbReference>
<dbReference type="Pfam" id="PF00041">
    <property type="entry name" value="fn3"/>
    <property type="match status" value="1"/>
</dbReference>
<dbReference type="AlphaFoldDB" id="A0A939F3E9"/>
<dbReference type="SUPFAM" id="SSF49265">
    <property type="entry name" value="Fibronectin type III"/>
    <property type="match status" value="1"/>
</dbReference>
<keyword evidence="1" id="KW-0677">Repeat</keyword>
<dbReference type="Proteomes" id="UP000664144">
    <property type="component" value="Unassembled WGS sequence"/>
</dbReference>
<dbReference type="EMBL" id="JAFLQZ010000021">
    <property type="protein sequence ID" value="MBO0360668.1"/>
    <property type="molecule type" value="Genomic_DNA"/>
</dbReference>
<sequence length="928" mass="98355">MTDSAFVEKWRLRFRDNDLFLIDEAALREFAQDIADTFGADDPRAVFEHIFENQYGKHPEFSAQAPLNAFVLQLLTAKQVVAAPEAPEFSLFDDAANTVVLSHPQYSSVDLRYDLPNGAGTGLKVPADGVIRPGNIAGQLVGYVRAAGGRLQSDKAYSPVFTSVTLTPQVQPSAPRLTNFDDVANTVGVYHPNYSYVDLRYNFNGQTGLLVSSDGLISVGNVAGQVEVYVVANPEQNRVQSLPAYSQPFTMGSVVTPPTPTPLAVAFTLPGGNTVTAGQNLSFSAAASGGVAPYSHEVSATNGGTGVVVGIGAAVGAQYSGVWQSVPAGEYDLVDTVTDAAGTVKISTSRHVVATAGSPVTAPAQVATPTGQAGSGAVTLTWVVPASNGAAITSYTVRYRPVGATTYSVFGTTGNLTAIVSGLANNTAYELTVAATNSAGTGAPSNPVTVTPVASGGARVADVYALVFNQSNGSGASESVGLPANLTAQNERVGIYYHPSGALVPYNSGHNQALTRALMGGDARYPLVAFGPDMSFVPAWLADPANEGKELHIIKIFVEGVANSDGANLFNWNKAGGLFDQLLEQWNGYKTWAAANDCTYTIRVAFSEIGEQDSNDGNLNFLADYRTSWGKAEQQLFAPQTPIKVVELKVRPQDTVIAGEQIKYVLGDNRAILVRPNPDFIFDGTHFTQDETLLRGPRIYNALKAGLAPTLTTLSPGSGGIGSYITLLGTNFKANSTVRFNSVAAPEVSVLSDIEIRVKVPVGTPATATVYVTTDNGTASKAGFTLTSFAGFVAPLEFNHDSLDHLANGNAPAWSRTADPDALNGYVHFSNLFGQWATKKVRITSPQRLHVFANQNTGLGWTRIDFLQSGVVKYLFEFSQNGPMLAASLDRPTFITDVLAVGDYDLIIQKRDDTPEYVVMDSFAFRNA</sequence>
<proteinExistence type="predicted"/>
<reference evidence="3" key="1">
    <citation type="submission" date="2021-03" db="EMBL/GenBank/DDBJ databases">
        <authorList>
            <person name="Kim M.K."/>
        </authorList>
    </citation>
    <scope>NUCLEOTIDE SEQUENCE</scope>
    <source>
        <strain evidence="3">BT186</strain>
    </source>
</reference>
<organism evidence="3 4">
    <name type="scientific">Hymenobacter telluris</name>
    <dbReference type="NCBI Taxonomy" id="2816474"/>
    <lineage>
        <taxon>Bacteria</taxon>
        <taxon>Pseudomonadati</taxon>
        <taxon>Bacteroidota</taxon>
        <taxon>Cytophagia</taxon>
        <taxon>Cytophagales</taxon>
        <taxon>Hymenobacteraceae</taxon>
        <taxon>Hymenobacter</taxon>
    </lineage>
</organism>
<dbReference type="SUPFAM" id="SSF81296">
    <property type="entry name" value="E set domains"/>
    <property type="match status" value="1"/>
</dbReference>
<evidence type="ECO:0000313" key="3">
    <source>
        <dbReference type="EMBL" id="MBO0360668.1"/>
    </source>
</evidence>
<comment type="caution">
    <text evidence="3">The sequence shown here is derived from an EMBL/GenBank/DDBJ whole genome shotgun (WGS) entry which is preliminary data.</text>
</comment>
<dbReference type="InterPro" id="IPR050964">
    <property type="entry name" value="Striated_Muscle_Regulatory"/>
</dbReference>
<dbReference type="PANTHER" id="PTHR13817">
    <property type="entry name" value="TITIN"/>
    <property type="match status" value="1"/>
</dbReference>
<dbReference type="Gene3D" id="2.60.40.10">
    <property type="entry name" value="Immunoglobulins"/>
    <property type="match status" value="2"/>
</dbReference>
<dbReference type="PROSITE" id="PS50853">
    <property type="entry name" value="FN3"/>
    <property type="match status" value="1"/>
</dbReference>
<dbReference type="PANTHER" id="PTHR13817:SF73">
    <property type="entry name" value="FIBRONECTIN TYPE-III DOMAIN-CONTAINING PROTEIN"/>
    <property type="match status" value="1"/>
</dbReference>
<dbReference type="InterPro" id="IPR036116">
    <property type="entry name" value="FN3_sf"/>
</dbReference>
<dbReference type="InterPro" id="IPR003961">
    <property type="entry name" value="FN3_dom"/>
</dbReference>
<dbReference type="SUPFAM" id="SSF52266">
    <property type="entry name" value="SGNH hydrolase"/>
    <property type="match status" value="1"/>
</dbReference>
<dbReference type="CDD" id="cd00063">
    <property type="entry name" value="FN3"/>
    <property type="match status" value="1"/>
</dbReference>
<evidence type="ECO:0000256" key="1">
    <source>
        <dbReference type="ARBA" id="ARBA00022737"/>
    </source>
</evidence>
<protein>
    <submittedName>
        <fullName evidence="3">Fibronectin type III domain-containing protein</fullName>
    </submittedName>
</protein>
<dbReference type="InterPro" id="IPR013783">
    <property type="entry name" value="Ig-like_fold"/>
</dbReference>
<feature type="domain" description="Fibronectin type-III" evidence="2">
    <location>
        <begin position="362"/>
        <end position="456"/>
    </location>
</feature>
<evidence type="ECO:0000313" key="4">
    <source>
        <dbReference type="Proteomes" id="UP000664144"/>
    </source>
</evidence>
<dbReference type="SMART" id="SM00060">
    <property type="entry name" value="FN3"/>
    <property type="match status" value="1"/>
</dbReference>
<evidence type="ECO:0000259" key="2">
    <source>
        <dbReference type="PROSITE" id="PS50853"/>
    </source>
</evidence>
<dbReference type="InterPro" id="IPR002909">
    <property type="entry name" value="IPT_dom"/>
</dbReference>
<dbReference type="CDD" id="cd00102">
    <property type="entry name" value="IPT"/>
    <property type="match status" value="1"/>
</dbReference>
<accession>A0A939F3E9</accession>
<keyword evidence="4" id="KW-1185">Reference proteome</keyword>